<keyword evidence="2" id="KW-0472">Membrane</keyword>
<name>A0ABR2XKZ1_9PEZI</name>
<accession>A0ABR2XKZ1</accession>
<evidence type="ECO:0000256" key="2">
    <source>
        <dbReference type="SAM" id="Phobius"/>
    </source>
</evidence>
<reference evidence="3 4" key="1">
    <citation type="submission" date="2024-02" db="EMBL/GenBank/DDBJ databases">
        <title>First draft genome assembly of two strains of Seiridium cardinale.</title>
        <authorList>
            <person name="Emiliani G."/>
            <person name="Scali E."/>
        </authorList>
    </citation>
    <scope>NUCLEOTIDE SEQUENCE [LARGE SCALE GENOMIC DNA]</scope>
    <source>
        <strain evidence="3 4">BM-138-000479</strain>
    </source>
</reference>
<keyword evidence="2" id="KW-1133">Transmembrane helix</keyword>
<keyword evidence="2" id="KW-0812">Transmembrane</keyword>
<feature type="compositionally biased region" description="Basic and acidic residues" evidence="1">
    <location>
        <begin position="16"/>
        <end position="25"/>
    </location>
</feature>
<gene>
    <name evidence="3" type="ORF">SCAR479_08955</name>
</gene>
<dbReference type="EMBL" id="JARVKM010000042">
    <property type="protein sequence ID" value="KAK9774350.1"/>
    <property type="molecule type" value="Genomic_DNA"/>
</dbReference>
<proteinExistence type="predicted"/>
<feature type="transmembrane region" description="Helical" evidence="2">
    <location>
        <begin position="52"/>
        <end position="71"/>
    </location>
</feature>
<comment type="caution">
    <text evidence="3">The sequence shown here is derived from an EMBL/GenBank/DDBJ whole genome shotgun (WGS) entry which is preliminary data.</text>
</comment>
<sequence>MPAFFAKRGTTMPPNIRDDHSDDFSHGSTLKMDISDGDTSTRKRNKRPGTSMIVSIVLLVLLVGVSVAAGICYLNHMHTVDDINHWVDEGRVSPSSATSRALDGLQKRQQYGYGNPPSSNVTTSAPATILSTTMSNGTATTASTSDVFSETAPGIPITVTPFWPSVGSTITQTITSNINYTVSPSVQSSLVHESVTVTVGVNNTLTLSAPTLLSSLTETVSVTSTGAVTETPSSGDHLTVTRTTLQPITVSVPNNTTSVEESTLSQVTVTVSGTVFPLPTSSITTATAAGVTGAPPAWTSNNSGWNSTISSGFEGPTGTVGTVSVTKTLGTVSVTVTTVVSVSTSCSEVPGSTATSNDAITASVPQSASSSTLITSSLATVEPSVTPSKGSITSTTTCTETLTPTPISQSAASSSALFYTTETETQLISGKTKTVTVTTEVTKSTTASMPGGYSAQADTTTLAGTTTIVSTSYVQVTTTATRDPELSSTASICVLAPTVTVTVSTVHTVTVVSDSNQITVKDVSSMMSSSLASSSASASSNQITSISGIPLISISPNTTVIVSAPDRKTLSVITKTITSDMTTVSVDAISVSASSSTSAFTSSSNMMSHSVSDLNTSHTTATFSTTQYYSLPTGGNISMYATGTPAGTIYSTKTVMGNHTSTGVPIVPVTSAGSKRRAGPFGGHGGQSNMPCGGSTGCVILLIGILSLLV</sequence>
<protein>
    <submittedName>
        <fullName evidence="3">Uncharacterized protein</fullName>
    </submittedName>
</protein>
<organism evidence="3 4">
    <name type="scientific">Seiridium cardinale</name>
    <dbReference type="NCBI Taxonomy" id="138064"/>
    <lineage>
        <taxon>Eukaryota</taxon>
        <taxon>Fungi</taxon>
        <taxon>Dikarya</taxon>
        <taxon>Ascomycota</taxon>
        <taxon>Pezizomycotina</taxon>
        <taxon>Sordariomycetes</taxon>
        <taxon>Xylariomycetidae</taxon>
        <taxon>Amphisphaeriales</taxon>
        <taxon>Sporocadaceae</taxon>
        <taxon>Seiridium</taxon>
    </lineage>
</organism>
<evidence type="ECO:0000313" key="3">
    <source>
        <dbReference type="EMBL" id="KAK9774350.1"/>
    </source>
</evidence>
<evidence type="ECO:0000256" key="1">
    <source>
        <dbReference type="SAM" id="MobiDB-lite"/>
    </source>
</evidence>
<evidence type="ECO:0000313" key="4">
    <source>
        <dbReference type="Proteomes" id="UP001465668"/>
    </source>
</evidence>
<dbReference type="Proteomes" id="UP001465668">
    <property type="component" value="Unassembled WGS sequence"/>
</dbReference>
<keyword evidence="4" id="KW-1185">Reference proteome</keyword>
<feature type="region of interest" description="Disordered" evidence="1">
    <location>
        <begin position="1"/>
        <end position="46"/>
    </location>
</feature>